<organism evidence="2 3">
    <name type="scientific">Terfezia boudieri ATCC MYA-4762</name>
    <dbReference type="NCBI Taxonomy" id="1051890"/>
    <lineage>
        <taxon>Eukaryota</taxon>
        <taxon>Fungi</taxon>
        <taxon>Dikarya</taxon>
        <taxon>Ascomycota</taxon>
        <taxon>Pezizomycotina</taxon>
        <taxon>Pezizomycetes</taxon>
        <taxon>Pezizales</taxon>
        <taxon>Pezizaceae</taxon>
        <taxon>Terfezia</taxon>
    </lineage>
</organism>
<keyword evidence="1" id="KW-1133">Transmembrane helix</keyword>
<feature type="transmembrane region" description="Helical" evidence="1">
    <location>
        <begin position="243"/>
        <end position="264"/>
    </location>
</feature>
<evidence type="ECO:0000313" key="3">
    <source>
        <dbReference type="Proteomes" id="UP000267821"/>
    </source>
</evidence>
<evidence type="ECO:0000313" key="2">
    <source>
        <dbReference type="EMBL" id="RPB18844.1"/>
    </source>
</evidence>
<feature type="transmembrane region" description="Helical" evidence="1">
    <location>
        <begin position="14"/>
        <end position="34"/>
    </location>
</feature>
<dbReference type="OrthoDB" id="3945378at2759"/>
<feature type="transmembrane region" description="Helical" evidence="1">
    <location>
        <begin position="337"/>
        <end position="361"/>
    </location>
</feature>
<dbReference type="Proteomes" id="UP000267821">
    <property type="component" value="Unassembled WGS sequence"/>
</dbReference>
<name>A0A3N4L7G3_9PEZI</name>
<dbReference type="AlphaFoldDB" id="A0A3N4L7G3"/>
<keyword evidence="3" id="KW-1185">Reference proteome</keyword>
<protein>
    <submittedName>
        <fullName evidence="2">Uncharacterized protein</fullName>
    </submittedName>
</protein>
<keyword evidence="1" id="KW-0472">Membrane</keyword>
<evidence type="ECO:0000256" key="1">
    <source>
        <dbReference type="SAM" id="Phobius"/>
    </source>
</evidence>
<sequence>MGSKTGLGQHLHTMLLYSIFQGLAIFPLTTLAAATSPKKSHYGTSSDSHVHLAFSNFVVHGHQKRASGECTGFQGDQDTYGLGIRIGLYFQWVTSSIAYNLVPSEAINMRGVNNCFQLAMFAGLLYVTITNGWKQQLHPMEAYLLLLFCMGGVCSGTTEVDDELDDQRPMIGVAARKSYAYLEASSLGGYVRVLLGCGFIGYGLWFLFLGMDDMHNAFPNDCNYAFFLTRVDLFGWFRTFLKVLFVCATIPAVLSLVFMTMSLVNATRWFLLDGGWQGRVKPHTQSASSSEGEVAEDEKPGLQNIKLRKQNVGFSGALLLFILSVELIIRWNKIQGVGAIGSTGQLLPVIIGVGGVGRVIIRLTRDFLEELALARRNKNGSNKVKADHFMGSMTNNLAPTQPTLCTGNELDSLSQNPVFVHDTGGLDFASN</sequence>
<feature type="transmembrane region" description="Helical" evidence="1">
    <location>
        <begin position="312"/>
        <end position="331"/>
    </location>
</feature>
<dbReference type="InParanoid" id="A0A3N4L7G3"/>
<accession>A0A3N4L7G3</accession>
<gene>
    <name evidence="2" type="ORF">L211DRAFT_686771</name>
</gene>
<proteinExistence type="predicted"/>
<reference evidence="2 3" key="1">
    <citation type="journal article" date="2018" name="Nat. Ecol. Evol.">
        <title>Pezizomycetes genomes reveal the molecular basis of ectomycorrhizal truffle lifestyle.</title>
        <authorList>
            <person name="Murat C."/>
            <person name="Payen T."/>
            <person name="Noel B."/>
            <person name="Kuo A."/>
            <person name="Morin E."/>
            <person name="Chen J."/>
            <person name="Kohler A."/>
            <person name="Krizsan K."/>
            <person name="Balestrini R."/>
            <person name="Da Silva C."/>
            <person name="Montanini B."/>
            <person name="Hainaut M."/>
            <person name="Levati E."/>
            <person name="Barry K.W."/>
            <person name="Belfiori B."/>
            <person name="Cichocki N."/>
            <person name="Clum A."/>
            <person name="Dockter R.B."/>
            <person name="Fauchery L."/>
            <person name="Guy J."/>
            <person name="Iotti M."/>
            <person name="Le Tacon F."/>
            <person name="Lindquist E.A."/>
            <person name="Lipzen A."/>
            <person name="Malagnac F."/>
            <person name="Mello A."/>
            <person name="Molinier V."/>
            <person name="Miyauchi S."/>
            <person name="Poulain J."/>
            <person name="Riccioni C."/>
            <person name="Rubini A."/>
            <person name="Sitrit Y."/>
            <person name="Splivallo R."/>
            <person name="Traeger S."/>
            <person name="Wang M."/>
            <person name="Zifcakova L."/>
            <person name="Wipf D."/>
            <person name="Zambonelli A."/>
            <person name="Paolocci F."/>
            <person name="Nowrousian M."/>
            <person name="Ottonello S."/>
            <person name="Baldrian P."/>
            <person name="Spatafora J.W."/>
            <person name="Henrissat B."/>
            <person name="Nagy L.G."/>
            <person name="Aury J.M."/>
            <person name="Wincker P."/>
            <person name="Grigoriev I.V."/>
            <person name="Bonfante P."/>
            <person name="Martin F.M."/>
        </authorList>
    </citation>
    <scope>NUCLEOTIDE SEQUENCE [LARGE SCALE GENOMIC DNA]</scope>
    <source>
        <strain evidence="2 3">ATCC MYA-4762</strain>
    </source>
</reference>
<dbReference type="EMBL" id="ML121608">
    <property type="protein sequence ID" value="RPB18844.1"/>
    <property type="molecule type" value="Genomic_DNA"/>
</dbReference>
<feature type="transmembrane region" description="Helical" evidence="1">
    <location>
        <begin position="187"/>
        <end position="208"/>
    </location>
</feature>
<keyword evidence="1" id="KW-0812">Transmembrane</keyword>